<keyword evidence="4 6" id="KW-0274">FAD</keyword>
<dbReference type="Gene3D" id="1.20.140.10">
    <property type="entry name" value="Butyryl-CoA Dehydrogenase, subunit A, domain 3"/>
    <property type="match status" value="1"/>
</dbReference>
<reference evidence="10 11" key="1">
    <citation type="submission" date="2024-09" db="EMBL/GenBank/DDBJ databases">
        <authorList>
            <person name="Sun Q."/>
            <person name="Mori K."/>
        </authorList>
    </citation>
    <scope>NUCLEOTIDE SEQUENCE [LARGE SCALE GENOMIC DNA]</scope>
    <source>
        <strain evidence="10 11">NCAIM B.02537</strain>
    </source>
</reference>
<proteinExistence type="inferred from homology"/>
<comment type="similarity">
    <text evidence="2 6">Belongs to the acyl-CoA dehydrogenase family.</text>
</comment>
<evidence type="ECO:0000313" key="11">
    <source>
        <dbReference type="Proteomes" id="UP001589943"/>
    </source>
</evidence>
<evidence type="ECO:0000259" key="9">
    <source>
        <dbReference type="Pfam" id="PF02771"/>
    </source>
</evidence>
<dbReference type="GO" id="GO:0016491">
    <property type="term" value="F:oxidoreductase activity"/>
    <property type="evidence" value="ECO:0007669"/>
    <property type="project" value="UniProtKB-KW"/>
</dbReference>
<evidence type="ECO:0000313" key="10">
    <source>
        <dbReference type="EMBL" id="MFC0588887.1"/>
    </source>
</evidence>
<evidence type="ECO:0000256" key="1">
    <source>
        <dbReference type="ARBA" id="ARBA00001974"/>
    </source>
</evidence>
<dbReference type="Pfam" id="PF02770">
    <property type="entry name" value="Acyl-CoA_dh_M"/>
    <property type="match status" value="1"/>
</dbReference>
<feature type="domain" description="Acyl-CoA oxidase/dehydrogenase middle" evidence="8">
    <location>
        <begin position="138"/>
        <end position="216"/>
    </location>
</feature>
<dbReference type="PANTHER" id="PTHR43884:SF20">
    <property type="entry name" value="ACYL-COA DEHYDROGENASE FADE28"/>
    <property type="match status" value="1"/>
</dbReference>
<evidence type="ECO:0000256" key="2">
    <source>
        <dbReference type="ARBA" id="ARBA00009347"/>
    </source>
</evidence>
<feature type="domain" description="Acyl-CoA dehydrogenase/oxidase C-terminal" evidence="7">
    <location>
        <begin position="229"/>
        <end position="375"/>
    </location>
</feature>
<dbReference type="Pfam" id="PF00441">
    <property type="entry name" value="Acyl-CoA_dh_1"/>
    <property type="match status" value="1"/>
</dbReference>
<evidence type="ECO:0000256" key="4">
    <source>
        <dbReference type="ARBA" id="ARBA00022827"/>
    </source>
</evidence>
<dbReference type="InterPro" id="IPR013786">
    <property type="entry name" value="AcylCoA_DH/ox_N"/>
</dbReference>
<dbReference type="InterPro" id="IPR046373">
    <property type="entry name" value="Acyl-CoA_Oxase/DH_mid-dom_sf"/>
</dbReference>
<name>A0ABV6PGD1_9SPHN</name>
<evidence type="ECO:0000259" key="8">
    <source>
        <dbReference type="Pfam" id="PF02770"/>
    </source>
</evidence>
<dbReference type="RefSeq" id="WP_379480375.1">
    <property type="nucleotide sequence ID" value="NZ_JBHLTL010000001.1"/>
</dbReference>
<dbReference type="PANTHER" id="PTHR43884">
    <property type="entry name" value="ACYL-COA DEHYDROGENASE"/>
    <property type="match status" value="1"/>
</dbReference>
<evidence type="ECO:0000256" key="6">
    <source>
        <dbReference type="RuleBase" id="RU362125"/>
    </source>
</evidence>
<keyword evidence="5 6" id="KW-0560">Oxidoreductase</keyword>
<dbReference type="EC" id="1.-.-.-" evidence="10"/>
<comment type="cofactor">
    <cofactor evidence="1 6">
        <name>FAD</name>
        <dbReference type="ChEBI" id="CHEBI:57692"/>
    </cofactor>
</comment>
<dbReference type="SUPFAM" id="SSF56645">
    <property type="entry name" value="Acyl-CoA dehydrogenase NM domain-like"/>
    <property type="match status" value="1"/>
</dbReference>
<dbReference type="Proteomes" id="UP001589943">
    <property type="component" value="Unassembled WGS sequence"/>
</dbReference>
<protein>
    <submittedName>
        <fullName evidence="10">Acyl-CoA dehydrogenase family protein</fullName>
        <ecNumber evidence="10">1.-.-.-</ecNumber>
    </submittedName>
</protein>
<evidence type="ECO:0000256" key="5">
    <source>
        <dbReference type="ARBA" id="ARBA00023002"/>
    </source>
</evidence>
<feature type="domain" description="Acyl-CoA dehydrogenase/oxidase N-terminal" evidence="9">
    <location>
        <begin position="6"/>
        <end position="120"/>
    </location>
</feature>
<comment type="caution">
    <text evidence="10">The sequence shown here is derived from an EMBL/GenBank/DDBJ whole genome shotgun (WGS) entry which is preliminary data.</text>
</comment>
<dbReference type="CDD" id="cd00567">
    <property type="entry name" value="ACAD"/>
    <property type="match status" value="1"/>
</dbReference>
<gene>
    <name evidence="10" type="ORF">ACFFF7_05620</name>
</gene>
<keyword evidence="11" id="KW-1185">Reference proteome</keyword>
<dbReference type="InterPro" id="IPR006091">
    <property type="entry name" value="Acyl-CoA_Oxase/DH_mid-dom"/>
</dbReference>
<keyword evidence="3 6" id="KW-0285">Flavoprotein</keyword>
<organism evidence="10 11">
    <name type="scientific">Novosphingobium aquiterrae</name>
    <dbReference type="NCBI Taxonomy" id="624388"/>
    <lineage>
        <taxon>Bacteria</taxon>
        <taxon>Pseudomonadati</taxon>
        <taxon>Pseudomonadota</taxon>
        <taxon>Alphaproteobacteria</taxon>
        <taxon>Sphingomonadales</taxon>
        <taxon>Sphingomonadaceae</taxon>
        <taxon>Novosphingobium</taxon>
    </lineage>
</organism>
<sequence>MALYHTDDQTMLADTARQFMAEEGSIAKQLRHYRDIQCKDGFGHALWKSLAELGFTGILVSEADGGLGMGHVEAGIVLEEIGRNLTPSPFLTSAVAAATALGAGSNELRGRYLSGLLSGDSVFAVAIDEGRKHRPERIATRAERSGNGFKLNGNKACVIHGGSADMLVVAARTAGADDDNDGVTLFAVPRDSAGLSQDAVRLVDSSMATHVRFDNVQLDADAVIGEVDGGRAVLDKVLSAGRIGAAAESIGVASGAFDMTATYLKQRKQFGKLIGEFQALQHRAAHLYSEIEIARAATIKAQQLLDGGSDKADLMVSVAKAKAGKAAGLAVREGVQMHGGIGMTDEYDIGLYMKRDRALAEFMGDQYYHAERVARLSGY</sequence>
<dbReference type="Gene3D" id="2.40.110.10">
    <property type="entry name" value="Butyryl-CoA Dehydrogenase, subunit A, domain 2"/>
    <property type="match status" value="1"/>
</dbReference>
<dbReference type="InterPro" id="IPR037069">
    <property type="entry name" value="AcylCoA_DH/ox_N_sf"/>
</dbReference>
<dbReference type="SUPFAM" id="SSF47203">
    <property type="entry name" value="Acyl-CoA dehydrogenase C-terminal domain-like"/>
    <property type="match status" value="1"/>
</dbReference>
<evidence type="ECO:0000256" key="3">
    <source>
        <dbReference type="ARBA" id="ARBA00022630"/>
    </source>
</evidence>
<dbReference type="Gene3D" id="1.10.540.10">
    <property type="entry name" value="Acyl-CoA dehydrogenase/oxidase, N-terminal domain"/>
    <property type="match status" value="1"/>
</dbReference>
<dbReference type="Pfam" id="PF02771">
    <property type="entry name" value="Acyl-CoA_dh_N"/>
    <property type="match status" value="1"/>
</dbReference>
<accession>A0ABV6PGD1</accession>
<dbReference type="InterPro" id="IPR009075">
    <property type="entry name" value="AcylCo_DH/oxidase_C"/>
</dbReference>
<dbReference type="EMBL" id="JBHLTL010000001">
    <property type="protein sequence ID" value="MFC0588887.1"/>
    <property type="molecule type" value="Genomic_DNA"/>
</dbReference>
<dbReference type="InterPro" id="IPR009100">
    <property type="entry name" value="AcylCoA_DH/oxidase_NM_dom_sf"/>
</dbReference>
<dbReference type="InterPro" id="IPR036250">
    <property type="entry name" value="AcylCo_DH-like_C"/>
</dbReference>
<evidence type="ECO:0000259" key="7">
    <source>
        <dbReference type="Pfam" id="PF00441"/>
    </source>
</evidence>